<dbReference type="Pfam" id="PF08327">
    <property type="entry name" value="AHSA1"/>
    <property type="match status" value="1"/>
</dbReference>
<evidence type="ECO:0000313" key="3">
    <source>
        <dbReference type="EMBL" id="NHN54837.1"/>
    </source>
</evidence>
<evidence type="ECO:0000256" key="1">
    <source>
        <dbReference type="ARBA" id="ARBA00006817"/>
    </source>
</evidence>
<protein>
    <recommendedName>
        <fullName evidence="2">Activator of Hsp90 ATPase homologue 1/2-like C-terminal domain-containing protein</fullName>
    </recommendedName>
</protein>
<dbReference type="AlphaFoldDB" id="A0A967B384"/>
<comment type="similarity">
    <text evidence="1">Belongs to the AHA1 family.</text>
</comment>
<keyword evidence="4" id="KW-1185">Reference proteome</keyword>
<accession>A0A967B384</accession>
<dbReference type="RefSeq" id="WP_166193194.1">
    <property type="nucleotide sequence ID" value="NZ_JAAOIV010000002.1"/>
</dbReference>
<dbReference type="SUPFAM" id="SSF55961">
    <property type="entry name" value="Bet v1-like"/>
    <property type="match status" value="1"/>
</dbReference>
<evidence type="ECO:0000259" key="2">
    <source>
        <dbReference type="Pfam" id="PF08327"/>
    </source>
</evidence>
<dbReference type="Proteomes" id="UP000744769">
    <property type="component" value="Unassembled WGS sequence"/>
</dbReference>
<comment type="caution">
    <text evidence="3">The sequence shown here is derived from an EMBL/GenBank/DDBJ whole genome shotgun (WGS) entry which is preliminary data.</text>
</comment>
<sequence length="143" mass="15603">MPQTLQLEHATTTAPRRLFRALVDPEELAAWFGPDTSTVPVESVTIDPRVGGQWSLTLVDKQDPSQTSPANATITAYEEGRLLEAEETTEGETYRLRLEVRPETAGSTLVVSQGPLPDNEIEAARAGWQASFGKLDQLVTPTN</sequence>
<dbReference type="EMBL" id="JAAOIV010000002">
    <property type="protein sequence ID" value="NHN54837.1"/>
    <property type="molecule type" value="Genomic_DNA"/>
</dbReference>
<organism evidence="3 4">
    <name type="scientific">Metallococcus carri</name>
    <dbReference type="NCBI Taxonomy" id="1656884"/>
    <lineage>
        <taxon>Bacteria</taxon>
        <taxon>Bacillati</taxon>
        <taxon>Actinomycetota</taxon>
        <taxon>Actinomycetes</taxon>
        <taxon>Micrococcales</taxon>
        <taxon>Dermacoccaceae</taxon>
        <taxon>Metallococcus</taxon>
    </lineage>
</organism>
<dbReference type="InterPro" id="IPR023393">
    <property type="entry name" value="START-like_dom_sf"/>
</dbReference>
<reference evidence="3" key="1">
    <citation type="submission" date="2020-03" db="EMBL/GenBank/DDBJ databases">
        <title>Draft sequencing of Calidifontibacter sp. DB0510.</title>
        <authorList>
            <person name="Kim D.-U."/>
        </authorList>
    </citation>
    <scope>NUCLEOTIDE SEQUENCE</scope>
    <source>
        <strain evidence="3">DB0510</strain>
    </source>
</reference>
<dbReference type="Gene3D" id="3.30.530.20">
    <property type="match status" value="1"/>
</dbReference>
<evidence type="ECO:0000313" key="4">
    <source>
        <dbReference type="Proteomes" id="UP000744769"/>
    </source>
</evidence>
<gene>
    <name evidence="3" type="ORF">G9U51_03440</name>
</gene>
<name>A0A967B384_9MICO</name>
<dbReference type="InterPro" id="IPR013538">
    <property type="entry name" value="ASHA1/2-like_C"/>
</dbReference>
<proteinExistence type="inferred from homology"/>
<feature type="domain" description="Activator of Hsp90 ATPase homologue 1/2-like C-terminal" evidence="2">
    <location>
        <begin position="13"/>
        <end position="139"/>
    </location>
</feature>